<dbReference type="InterPro" id="IPR010982">
    <property type="entry name" value="Lambda_DNA-bd_dom_sf"/>
</dbReference>
<dbReference type="GO" id="GO:0003677">
    <property type="term" value="F:DNA binding"/>
    <property type="evidence" value="ECO:0007669"/>
    <property type="project" value="InterPro"/>
</dbReference>
<protein>
    <submittedName>
        <fullName evidence="2">Helix-turn-helix domain-containing protein</fullName>
    </submittedName>
</protein>
<dbReference type="SMART" id="SM00530">
    <property type="entry name" value="HTH_XRE"/>
    <property type="match status" value="1"/>
</dbReference>
<name>A0A6G4X730_9ACTN</name>
<dbReference type="CDD" id="cd00093">
    <property type="entry name" value="HTH_XRE"/>
    <property type="match status" value="1"/>
</dbReference>
<dbReference type="Proteomes" id="UP000477722">
    <property type="component" value="Unassembled WGS sequence"/>
</dbReference>
<keyword evidence="3" id="KW-1185">Reference proteome</keyword>
<dbReference type="InterPro" id="IPR001387">
    <property type="entry name" value="Cro/C1-type_HTH"/>
</dbReference>
<evidence type="ECO:0000313" key="2">
    <source>
        <dbReference type="EMBL" id="NGO73349.1"/>
    </source>
</evidence>
<dbReference type="RefSeq" id="WP_165302999.1">
    <property type="nucleotide sequence ID" value="NZ_JAAKZZ010000700.1"/>
</dbReference>
<comment type="caution">
    <text evidence="2">The sequence shown here is derived from an EMBL/GenBank/DDBJ whole genome shotgun (WGS) entry which is preliminary data.</text>
</comment>
<dbReference type="EMBL" id="JAAKZZ010000700">
    <property type="protein sequence ID" value="NGO73349.1"/>
    <property type="molecule type" value="Genomic_DNA"/>
</dbReference>
<dbReference type="Pfam" id="PF13560">
    <property type="entry name" value="HTH_31"/>
    <property type="match status" value="1"/>
</dbReference>
<gene>
    <name evidence="2" type="ORF">G5C65_34465</name>
</gene>
<reference evidence="2 3" key="1">
    <citation type="submission" date="2020-02" db="EMBL/GenBank/DDBJ databases">
        <title>Whole-genome analyses of novel actinobacteria.</title>
        <authorList>
            <person name="Sahin N."/>
            <person name="Tatar D."/>
        </authorList>
    </citation>
    <scope>NUCLEOTIDE SEQUENCE [LARGE SCALE GENOMIC DNA]</scope>
    <source>
        <strain evidence="2 3">SB3404</strain>
    </source>
</reference>
<proteinExistence type="predicted"/>
<evidence type="ECO:0000259" key="1">
    <source>
        <dbReference type="PROSITE" id="PS50943"/>
    </source>
</evidence>
<sequence length="286" mass="32186">MAQKSVYRRQLAARLRELREESDLTLTDVAEDVEVSPGALSRIENGDRGTSPVLVKALLDRYGTQDPAVREDVLDLVRADQAQKRPWWRKYAAVVNTTQYGGFLALESGASAIRSYEALWMPGLLQTEEYARSVIGELRTDLTSRQVDTLVKVRMQRQQLLEGDGAPKLWVVIDEAALRRRVGGESVMLGQLERLVQVCDHPQITVQLLPFDAGVHAGLYGAFVLMDFPQPTPQVVWVESLTNSVCFESSKDIDRYAETFDQLRALAVGPPETRRRFQEAIRELSQ</sequence>
<dbReference type="Gene3D" id="1.10.260.40">
    <property type="entry name" value="lambda repressor-like DNA-binding domains"/>
    <property type="match status" value="1"/>
</dbReference>
<dbReference type="SUPFAM" id="SSF47413">
    <property type="entry name" value="lambda repressor-like DNA-binding domains"/>
    <property type="match status" value="1"/>
</dbReference>
<feature type="domain" description="HTH cro/C1-type" evidence="1">
    <location>
        <begin position="15"/>
        <end position="70"/>
    </location>
</feature>
<evidence type="ECO:0000313" key="3">
    <source>
        <dbReference type="Proteomes" id="UP000477722"/>
    </source>
</evidence>
<organism evidence="2 3">
    <name type="scientific">Streptomyces boncukensis</name>
    <dbReference type="NCBI Taxonomy" id="2711219"/>
    <lineage>
        <taxon>Bacteria</taxon>
        <taxon>Bacillati</taxon>
        <taxon>Actinomycetota</taxon>
        <taxon>Actinomycetes</taxon>
        <taxon>Kitasatosporales</taxon>
        <taxon>Streptomycetaceae</taxon>
        <taxon>Streptomyces</taxon>
    </lineage>
</organism>
<dbReference type="Pfam" id="PF19054">
    <property type="entry name" value="DUF5753"/>
    <property type="match status" value="1"/>
</dbReference>
<dbReference type="InterPro" id="IPR043917">
    <property type="entry name" value="DUF5753"/>
</dbReference>
<dbReference type="PROSITE" id="PS50943">
    <property type="entry name" value="HTH_CROC1"/>
    <property type="match status" value="1"/>
</dbReference>
<dbReference type="AlphaFoldDB" id="A0A6G4X730"/>
<accession>A0A6G4X730</accession>